<dbReference type="InterPro" id="IPR036179">
    <property type="entry name" value="Ig-like_dom_sf"/>
</dbReference>
<dbReference type="PANTHER" id="PTHR11860">
    <property type="entry name" value="POLYMERIC-IMMUNOGLOBULIN RECEPTOR"/>
    <property type="match status" value="1"/>
</dbReference>
<sequence>MGESKGEVSVTDDQDQLGFTVTMRNLQEKDSDWYWCAVEINGDDDDDGTSLYFTVTTGKMGLL</sequence>
<protein>
    <recommendedName>
        <fullName evidence="4">Immunoglobulin V-set domain-containing protein</fullName>
    </recommendedName>
</protein>
<comment type="caution">
    <text evidence="5">The sequence shown here is derived from an EMBL/GenBank/DDBJ whole genome shotgun (WGS) entry which is preliminary data.</text>
</comment>
<evidence type="ECO:0000313" key="6">
    <source>
        <dbReference type="Proteomes" id="UP000034805"/>
    </source>
</evidence>
<dbReference type="GO" id="GO:0004888">
    <property type="term" value="F:transmembrane signaling receptor activity"/>
    <property type="evidence" value="ECO:0007669"/>
    <property type="project" value="TreeGrafter"/>
</dbReference>
<dbReference type="Pfam" id="PF07686">
    <property type="entry name" value="V-set"/>
    <property type="match status" value="1"/>
</dbReference>
<keyword evidence="2" id="KW-0812">Transmembrane</keyword>
<evidence type="ECO:0000256" key="2">
    <source>
        <dbReference type="ARBA" id="ARBA00022692"/>
    </source>
</evidence>
<accession>A0A0P7UIZ0</accession>
<dbReference type="InterPro" id="IPR013106">
    <property type="entry name" value="Ig_V-set"/>
</dbReference>
<dbReference type="Proteomes" id="UP000034805">
    <property type="component" value="Unassembled WGS sequence"/>
</dbReference>
<evidence type="ECO:0000256" key="1">
    <source>
        <dbReference type="ARBA" id="ARBA00004370"/>
    </source>
</evidence>
<organism evidence="5 6">
    <name type="scientific">Scleropages formosus</name>
    <name type="common">Asian bonytongue</name>
    <name type="synonym">Osteoglossum formosum</name>
    <dbReference type="NCBI Taxonomy" id="113540"/>
    <lineage>
        <taxon>Eukaryota</taxon>
        <taxon>Metazoa</taxon>
        <taxon>Chordata</taxon>
        <taxon>Craniata</taxon>
        <taxon>Vertebrata</taxon>
        <taxon>Euteleostomi</taxon>
        <taxon>Actinopterygii</taxon>
        <taxon>Neopterygii</taxon>
        <taxon>Teleostei</taxon>
        <taxon>Osteoglossocephala</taxon>
        <taxon>Osteoglossomorpha</taxon>
        <taxon>Osteoglossiformes</taxon>
        <taxon>Osteoglossidae</taxon>
        <taxon>Scleropages</taxon>
    </lineage>
</organism>
<dbReference type="SUPFAM" id="SSF48726">
    <property type="entry name" value="Immunoglobulin"/>
    <property type="match status" value="1"/>
</dbReference>
<comment type="subcellular location">
    <subcellularLocation>
        <location evidence="1">Membrane</location>
    </subcellularLocation>
</comment>
<reference evidence="5 6" key="1">
    <citation type="submission" date="2015-08" db="EMBL/GenBank/DDBJ databases">
        <title>The genome of the Asian arowana (Scleropages formosus).</title>
        <authorList>
            <person name="Tan M.H."/>
            <person name="Gan H.M."/>
            <person name="Croft L.J."/>
            <person name="Austin C.M."/>
        </authorList>
    </citation>
    <scope>NUCLEOTIDE SEQUENCE [LARGE SCALE GENOMIC DNA]</scope>
    <source>
        <strain evidence="5">Aro1</strain>
    </source>
</reference>
<evidence type="ECO:0000256" key="3">
    <source>
        <dbReference type="ARBA" id="ARBA00023136"/>
    </source>
</evidence>
<dbReference type="AlphaFoldDB" id="A0A0P7UIZ0"/>
<dbReference type="EMBL" id="JARO02009857">
    <property type="protein sequence ID" value="KPP61216.1"/>
    <property type="molecule type" value="Genomic_DNA"/>
</dbReference>
<feature type="domain" description="Immunoglobulin V-set" evidence="4">
    <location>
        <begin position="4"/>
        <end position="55"/>
    </location>
</feature>
<dbReference type="PANTHER" id="PTHR11860:SF87">
    <property type="entry name" value="CMRF35-LIKE MOLECULE 8"/>
    <property type="match status" value="1"/>
</dbReference>
<name>A0A0P7UIZ0_SCLFO</name>
<dbReference type="InterPro" id="IPR050671">
    <property type="entry name" value="CD300_family_receptors"/>
</dbReference>
<proteinExistence type="predicted"/>
<gene>
    <name evidence="5" type="ORF">Z043_120713</name>
</gene>
<evidence type="ECO:0000259" key="4">
    <source>
        <dbReference type="Pfam" id="PF07686"/>
    </source>
</evidence>
<dbReference type="Gene3D" id="2.60.40.10">
    <property type="entry name" value="Immunoglobulins"/>
    <property type="match status" value="1"/>
</dbReference>
<dbReference type="GO" id="GO:0005886">
    <property type="term" value="C:plasma membrane"/>
    <property type="evidence" value="ECO:0007669"/>
    <property type="project" value="TreeGrafter"/>
</dbReference>
<keyword evidence="3" id="KW-0472">Membrane</keyword>
<dbReference type="InterPro" id="IPR013783">
    <property type="entry name" value="Ig-like_fold"/>
</dbReference>
<evidence type="ECO:0000313" key="5">
    <source>
        <dbReference type="EMBL" id="KPP61216.1"/>
    </source>
</evidence>